<reference evidence="10" key="1">
    <citation type="submission" date="2018-06" db="EMBL/GenBank/DDBJ databases">
        <authorList>
            <person name="Zhirakovskaya E."/>
        </authorList>
    </citation>
    <scope>NUCLEOTIDE SEQUENCE</scope>
</reference>
<organism evidence="10">
    <name type="scientific">hydrothermal vent metagenome</name>
    <dbReference type="NCBI Taxonomy" id="652676"/>
    <lineage>
        <taxon>unclassified sequences</taxon>
        <taxon>metagenomes</taxon>
        <taxon>ecological metagenomes</taxon>
    </lineage>
</organism>
<dbReference type="PANTHER" id="PTHR34388:SF1">
    <property type="entry name" value="DNA POLYMERASE III SUBUNIT DELTA"/>
    <property type="match status" value="1"/>
</dbReference>
<comment type="catalytic activity">
    <reaction evidence="8">
        <text>DNA(n) + a 2'-deoxyribonucleoside 5'-triphosphate = DNA(n+1) + diphosphate</text>
        <dbReference type="Rhea" id="RHEA:22508"/>
        <dbReference type="Rhea" id="RHEA-COMP:17339"/>
        <dbReference type="Rhea" id="RHEA-COMP:17340"/>
        <dbReference type="ChEBI" id="CHEBI:33019"/>
        <dbReference type="ChEBI" id="CHEBI:61560"/>
        <dbReference type="ChEBI" id="CHEBI:173112"/>
        <dbReference type="EC" id="2.7.7.7"/>
    </reaction>
</comment>
<dbReference type="Gene3D" id="1.20.272.10">
    <property type="match status" value="1"/>
</dbReference>
<name>A0A3B1DKF5_9ZZZZ</name>
<evidence type="ECO:0000256" key="2">
    <source>
        <dbReference type="ARBA" id="ARBA00017703"/>
    </source>
</evidence>
<comment type="similarity">
    <text evidence="7">Belongs to the DNA polymerase HolA subunit family.</text>
</comment>
<dbReference type="InterPro" id="IPR005790">
    <property type="entry name" value="DNA_polIII_delta"/>
</dbReference>
<evidence type="ECO:0000256" key="1">
    <source>
        <dbReference type="ARBA" id="ARBA00012417"/>
    </source>
</evidence>
<dbReference type="InterPro" id="IPR010372">
    <property type="entry name" value="DNA_pol3_delta_N"/>
</dbReference>
<evidence type="ECO:0000256" key="7">
    <source>
        <dbReference type="ARBA" id="ARBA00034754"/>
    </source>
</evidence>
<dbReference type="Gene3D" id="3.40.50.300">
    <property type="entry name" value="P-loop containing nucleotide triphosphate hydrolases"/>
    <property type="match status" value="1"/>
</dbReference>
<dbReference type="GO" id="GO:0003887">
    <property type="term" value="F:DNA-directed DNA polymerase activity"/>
    <property type="evidence" value="ECO:0007669"/>
    <property type="project" value="UniProtKB-KW"/>
</dbReference>
<dbReference type="AlphaFoldDB" id="A0A3B1DKF5"/>
<dbReference type="GO" id="GO:0006261">
    <property type="term" value="P:DNA-templated DNA replication"/>
    <property type="evidence" value="ECO:0007669"/>
    <property type="project" value="TreeGrafter"/>
</dbReference>
<evidence type="ECO:0000256" key="4">
    <source>
        <dbReference type="ARBA" id="ARBA00022695"/>
    </source>
</evidence>
<evidence type="ECO:0000256" key="3">
    <source>
        <dbReference type="ARBA" id="ARBA00022679"/>
    </source>
</evidence>
<dbReference type="InterPro" id="IPR008921">
    <property type="entry name" value="DNA_pol3_clamp-load_cplx_C"/>
</dbReference>
<accession>A0A3B1DKF5</accession>
<protein>
    <recommendedName>
        <fullName evidence="2">DNA polymerase III subunit delta</fullName>
        <ecNumber evidence="1">2.7.7.7</ecNumber>
    </recommendedName>
</protein>
<evidence type="ECO:0000256" key="8">
    <source>
        <dbReference type="ARBA" id="ARBA00049244"/>
    </source>
</evidence>
<dbReference type="PANTHER" id="PTHR34388">
    <property type="entry name" value="DNA POLYMERASE III SUBUNIT DELTA"/>
    <property type="match status" value="1"/>
</dbReference>
<keyword evidence="5" id="KW-0235">DNA replication</keyword>
<proteinExistence type="inferred from homology"/>
<evidence type="ECO:0000256" key="5">
    <source>
        <dbReference type="ARBA" id="ARBA00022705"/>
    </source>
</evidence>
<dbReference type="SUPFAM" id="SSF48019">
    <property type="entry name" value="post-AAA+ oligomerization domain-like"/>
    <property type="match status" value="1"/>
</dbReference>
<dbReference type="InterPro" id="IPR027417">
    <property type="entry name" value="P-loop_NTPase"/>
</dbReference>
<keyword evidence="6" id="KW-0239">DNA-directed DNA polymerase</keyword>
<dbReference type="EC" id="2.7.7.7" evidence="1"/>
<evidence type="ECO:0000313" key="10">
    <source>
        <dbReference type="EMBL" id="VAX36534.1"/>
    </source>
</evidence>
<feature type="domain" description="DNA polymerase III delta N-terminal" evidence="9">
    <location>
        <begin position="3"/>
        <end position="118"/>
    </location>
</feature>
<evidence type="ECO:0000256" key="6">
    <source>
        <dbReference type="ARBA" id="ARBA00022932"/>
    </source>
</evidence>
<keyword evidence="4" id="KW-0548">Nucleotidyltransferase</keyword>
<dbReference type="GO" id="GO:0003677">
    <property type="term" value="F:DNA binding"/>
    <property type="evidence" value="ECO:0007669"/>
    <property type="project" value="InterPro"/>
</dbReference>
<dbReference type="GO" id="GO:0009360">
    <property type="term" value="C:DNA polymerase III complex"/>
    <property type="evidence" value="ECO:0007669"/>
    <property type="project" value="InterPro"/>
</dbReference>
<evidence type="ECO:0000259" key="9">
    <source>
        <dbReference type="Pfam" id="PF06144"/>
    </source>
</evidence>
<dbReference type="Pfam" id="PF06144">
    <property type="entry name" value="DNA_pol3_delta"/>
    <property type="match status" value="1"/>
</dbReference>
<gene>
    <name evidence="10" type="ORF">MNBD_UNCLBAC01-79</name>
</gene>
<keyword evidence="3" id="KW-0808">Transferase</keyword>
<dbReference type="SUPFAM" id="SSF52540">
    <property type="entry name" value="P-loop containing nucleoside triphosphate hydrolases"/>
    <property type="match status" value="1"/>
</dbReference>
<sequence length="214" mass="24745">MIYLLSGEDHFAKEQKIEAIKQSILTTENSRQFDYELLYGNKLNSELLKKTLVALPATATQRVVLIRAVHKLNTHNKELILECVEQEPEHLILILDADEMDARSAFFKKLIAQVKVVRFGQRKKKNVFDMTKVMGAGNMEQTLKILHELMDEGSHPLQLMGGLTWYWGKERNRVSSEKFQHGLRCLQEADLNIKRSRLKPQEAMEVLVVKLMEN</sequence>
<dbReference type="EMBL" id="UOGJ01000099">
    <property type="protein sequence ID" value="VAX36534.1"/>
    <property type="molecule type" value="Genomic_DNA"/>
</dbReference>